<dbReference type="KEGG" id="api:100573751"/>
<dbReference type="Proteomes" id="UP000007819">
    <property type="component" value="Chromosome A1"/>
</dbReference>
<accession>A0A8R2H765</accession>
<dbReference type="EnsemblMetazoa" id="XM_016807519.2">
    <property type="protein sequence ID" value="XP_016663008.1"/>
    <property type="gene ID" value="LOC100573751"/>
</dbReference>
<keyword evidence="3" id="KW-1185">Reference proteome</keyword>
<dbReference type="AlphaFoldDB" id="A0A8R2H765"/>
<reference evidence="3" key="1">
    <citation type="submission" date="2010-06" db="EMBL/GenBank/DDBJ databases">
        <authorList>
            <person name="Jiang H."/>
            <person name="Abraham K."/>
            <person name="Ali S."/>
            <person name="Alsbrooks S.L."/>
            <person name="Anim B.N."/>
            <person name="Anosike U.S."/>
            <person name="Attaway T."/>
            <person name="Bandaranaike D.P."/>
            <person name="Battles P.K."/>
            <person name="Bell S.N."/>
            <person name="Bell A.V."/>
            <person name="Beltran B."/>
            <person name="Bickham C."/>
            <person name="Bustamante Y."/>
            <person name="Caleb T."/>
            <person name="Canada A."/>
            <person name="Cardenas V."/>
            <person name="Carter K."/>
            <person name="Chacko J."/>
            <person name="Chandrabose M.N."/>
            <person name="Chavez D."/>
            <person name="Chavez A."/>
            <person name="Chen L."/>
            <person name="Chu H.-S."/>
            <person name="Claassen K.J."/>
            <person name="Cockrell R."/>
            <person name="Collins M."/>
            <person name="Cooper J.A."/>
            <person name="Cree A."/>
            <person name="Curry S.M."/>
            <person name="Da Y."/>
            <person name="Dao M.D."/>
            <person name="Das B."/>
            <person name="Davila M.-L."/>
            <person name="Davy-Carroll L."/>
            <person name="Denson S."/>
            <person name="Dinh H."/>
            <person name="Ebong V.E."/>
            <person name="Edwards J.R."/>
            <person name="Egan A."/>
            <person name="El-Daye J."/>
            <person name="Escobedo L."/>
            <person name="Fernandez S."/>
            <person name="Fernando P.R."/>
            <person name="Flagg N."/>
            <person name="Forbes L.D."/>
            <person name="Fowler R.G."/>
            <person name="Fu Q."/>
            <person name="Gabisi R.A."/>
            <person name="Ganer J."/>
            <person name="Garbino Pronczuk A."/>
            <person name="Garcia R.M."/>
            <person name="Garner T."/>
            <person name="Garrett T.E."/>
            <person name="Gonzalez D.A."/>
            <person name="Hamid H."/>
            <person name="Hawkins E.S."/>
            <person name="Hirani K."/>
            <person name="Hogues M.E."/>
            <person name="Hollins B."/>
            <person name="Hsiao C.-H."/>
            <person name="Jabil R."/>
            <person name="James M.L."/>
            <person name="Jhangiani S.N."/>
            <person name="Johnson B."/>
            <person name="Johnson Q."/>
            <person name="Joshi V."/>
            <person name="Kalu J.B."/>
            <person name="Kam C."/>
            <person name="Kashfia A."/>
            <person name="Keebler J."/>
            <person name="Kisamo H."/>
            <person name="Kovar C.L."/>
            <person name="Lago L.A."/>
            <person name="Lai C.-Y."/>
            <person name="Laidlaw J."/>
            <person name="Lara F."/>
            <person name="Le T.-K."/>
            <person name="Lee S.L."/>
            <person name="Legall F.H."/>
            <person name="Lemon S.J."/>
            <person name="Lewis L.R."/>
            <person name="Li B."/>
            <person name="Liu Y."/>
            <person name="Liu Y.-S."/>
            <person name="Lopez J."/>
            <person name="Lozado R.J."/>
            <person name="Lu J."/>
            <person name="Madu R.C."/>
            <person name="Maheshwari M."/>
            <person name="Maheshwari R."/>
            <person name="Malloy K."/>
            <person name="Martinez E."/>
            <person name="Mathew T."/>
            <person name="Mercado I.C."/>
            <person name="Mercado C."/>
            <person name="Meyer B."/>
            <person name="Montgomery K."/>
            <person name="Morgan M.B."/>
            <person name="Munidasa M."/>
            <person name="Nazareth L.V."/>
            <person name="Nelson J."/>
            <person name="Ng B.M."/>
            <person name="Nguyen N.B."/>
            <person name="Nguyen P.Q."/>
            <person name="Nguyen T."/>
            <person name="Obregon M."/>
            <person name="Okwuonu G.O."/>
            <person name="Onwere C.G."/>
            <person name="Orozco G."/>
            <person name="Parra A."/>
            <person name="Patel S."/>
            <person name="Patil S."/>
            <person name="Perez A."/>
            <person name="Perez Y."/>
            <person name="Pham C."/>
            <person name="Primus E.L."/>
            <person name="Pu L.-L."/>
            <person name="Puazo M."/>
            <person name="Qin X."/>
            <person name="Quiroz J.B."/>
            <person name="Reese J."/>
            <person name="Richards S."/>
            <person name="Rives C.M."/>
            <person name="Robberts R."/>
            <person name="Ruiz S.J."/>
            <person name="Ruiz M.J."/>
            <person name="Santibanez J."/>
            <person name="Schneider B.W."/>
            <person name="Sisson I."/>
            <person name="Smith M."/>
            <person name="Sodergren E."/>
            <person name="Song X.-Z."/>
            <person name="Song B.B."/>
            <person name="Summersgill H."/>
            <person name="Thelus R."/>
            <person name="Thornton R.D."/>
            <person name="Trejos Z.Y."/>
            <person name="Usmani K."/>
            <person name="Vattathil S."/>
            <person name="Villasana D."/>
            <person name="Walker D.L."/>
            <person name="Wang S."/>
            <person name="Wang K."/>
            <person name="White C.S."/>
            <person name="Williams A.C."/>
            <person name="Williamson J."/>
            <person name="Wilson K."/>
            <person name="Woghiren I.O."/>
            <person name="Woodworth J.R."/>
            <person name="Worley K.C."/>
            <person name="Wright R.A."/>
            <person name="Wu W."/>
            <person name="Young L."/>
            <person name="Zhang L."/>
            <person name="Zhang J."/>
            <person name="Zhu Y."/>
            <person name="Muzny D.M."/>
            <person name="Weinstock G."/>
            <person name="Gibbs R.A."/>
        </authorList>
    </citation>
    <scope>NUCLEOTIDE SEQUENCE [LARGE SCALE GENOMIC DNA]</scope>
    <source>
        <strain evidence="3">LSR1</strain>
    </source>
</reference>
<organism evidence="2 3">
    <name type="scientific">Acyrthosiphon pisum</name>
    <name type="common">Pea aphid</name>
    <dbReference type="NCBI Taxonomy" id="7029"/>
    <lineage>
        <taxon>Eukaryota</taxon>
        <taxon>Metazoa</taxon>
        <taxon>Ecdysozoa</taxon>
        <taxon>Arthropoda</taxon>
        <taxon>Hexapoda</taxon>
        <taxon>Insecta</taxon>
        <taxon>Pterygota</taxon>
        <taxon>Neoptera</taxon>
        <taxon>Paraneoptera</taxon>
        <taxon>Hemiptera</taxon>
        <taxon>Sternorrhyncha</taxon>
        <taxon>Aphidomorpha</taxon>
        <taxon>Aphidoidea</taxon>
        <taxon>Aphididae</taxon>
        <taxon>Macrosiphini</taxon>
        <taxon>Acyrthosiphon</taxon>
    </lineage>
</organism>
<sequence length="157" mass="16614">MEPSPAARPQPLRELPHGQAQNGRQTTTDDASSEPCYIDDVAATVAEKVTAATVVDRLETAATMTAVDGNNLTAVTAADEEVTAAAAPATLQITTDEKAVTAAARVSEVIENEINKKKEVIISVIPHMQVQVNLYRTILSCYHNVTLKQLGGGGFRG</sequence>
<dbReference type="GeneID" id="100573751"/>
<evidence type="ECO:0000256" key="1">
    <source>
        <dbReference type="SAM" id="MobiDB-lite"/>
    </source>
</evidence>
<feature type="region of interest" description="Disordered" evidence="1">
    <location>
        <begin position="1"/>
        <end position="34"/>
    </location>
</feature>
<dbReference type="RefSeq" id="XP_016663008.1">
    <property type="nucleotide sequence ID" value="XM_016807519.2"/>
</dbReference>
<proteinExistence type="predicted"/>
<evidence type="ECO:0000313" key="3">
    <source>
        <dbReference type="Proteomes" id="UP000007819"/>
    </source>
</evidence>
<feature type="compositionally biased region" description="Polar residues" evidence="1">
    <location>
        <begin position="19"/>
        <end position="30"/>
    </location>
</feature>
<evidence type="ECO:0000313" key="2">
    <source>
        <dbReference type="EnsemblMetazoa" id="XP_016663008.1"/>
    </source>
</evidence>
<reference evidence="2" key="2">
    <citation type="submission" date="2022-06" db="UniProtKB">
        <authorList>
            <consortium name="EnsemblMetazoa"/>
        </authorList>
    </citation>
    <scope>IDENTIFICATION</scope>
</reference>
<name>A0A8R2H765_ACYPI</name>
<protein>
    <submittedName>
        <fullName evidence="2">Uncharacterized protein</fullName>
    </submittedName>
</protein>